<dbReference type="AlphaFoldDB" id="A0A386ZLK5"/>
<evidence type="ECO:0000313" key="3">
    <source>
        <dbReference type="Proteomes" id="UP000267164"/>
    </source>
</evidence>
<reference evidence="2 3" key="1">
    <citation type="submission" date="2018-09" db="EMBL/GenBank/DDBJ databases">
        <title>Nocardia yunnanensis sp. nov., an actinomycete isolated from a soil sample.</title>
        <authorList>
            <person name="Zhang J."/>
        </authorList>
    </citation>
    <scope>NUCLEOTIDE SEQUENCE [LARGE SCALE GENOMIC DNA]</scope>
    <source>
        <strain evidence="2 3">CFHS0054</strain>
    </source>
</reference>
<organism evidence="2 3">
    <name type="scientific">Nocardia yunnanensis</name>
    <dbReference type="NCBI Taxonomy" id="2382165"/>
    <lineage>
        <taxon>Bacteria</taxon>
        <taxon>Bacillati</taxon>
        <taxon>Actinomycetota</taxon>
        <taxon>Actinomycetes</taxon>
        <taxon>Mycobacteriales</taxon>
        <taxon>Nocardiaceae</taxon>
        <taxon>Nocardia</taxon>
    </lineage>
</organism>
<gene>
    <name evidence="2" type="ORF">D7D52_34960</name>
</gene>
<dbReference type="Proteomes" id="UP000267164">
    <property type="component" value="Chromosome"/>
</dbReference>
<keyword evidence="1" id="KW-1133">Transmembrane helix</keyword>
<protein>
    <submittedName>
        <fullName evidence="2">Uncharacterized protein</fullName>
    </submittedName>
</protein>
<dbReference type="EMBL" id="CP032568">
    <property type="protein sequence ID" value="AYF78173.1"/>
    <property type="molecule type" value="Genomic_DNA"/>
</dbReference>
<dbReference type="KEGG" id="nyu:D7D52_34960"/>
<keyword evidence="3" id="KW-1185">Reference proteome</keyword>
<feature type="transmembrane region" description="Helical" evidence="1">
    <location>
        <begin position="16"/>
        <end position="34"/>
    </location>
</feature>
<keyword evidence="1" id="KW-0812">Transmembrane</keyword>
<accession>A0A386ZLK5</accession>
<feature type="transmembrane region" description="Helical" evidence="1">
    <location>
        <begin position="40"/>
        <end position="62"/>
    </location>
</feature>
<evidence type="ECO:0000256" key="1">
    <source>
        <dbReference type="SAM" id="Phobius"/>
    </source>
</evidence>
<name>A0A386ZLK5_9NOCA</name>
<keyword evidence="1" id="KW-0472">Membrane</keyword>
<sequence>MGSVSGILLLRNGRAVLGRLLLALLVVPPIFLLADTVTSHQWFATVFAVFALGMTGFCWVAIPKVVFPAKSI</sequence>
<evidence type="ECO:0000313" key="2">
    <source>
        <dbReference type="EMBL" id="AYF78173.1"/>
    </source>
</evidence>
<proteinExistence type="predicted"/>